<dbReference type="EMBL" id="KV875104">
    <property type="protein sequence ID" value="OIW24292.1"/>
    <property type="molecule type" value="Genomic_DNA"/>
</dbReference>
<keyword evidence="1" id="KW-0812">Transmembrane</keyword>
<keyword evidence="1" id="KW-0472">Membrane</keyword>
<name>A0A1J7J569_9PEZI</name>
<evidence type="ECO:0000313" key="2">
    <source>
        <dbReference type="EMBL" id="OIW24292.1"/>
    </source>
</evidence>
<feature type="transmembrane region" description="Helical" evidence="1">
    <location>
        <begin position="58"/>
        <end position="81"/>
    </location>
</feature>
<gene>
    <name evidence="2" type="ORF">CONLIGDRAFT_685912</name>
</gene>
<proteinExistence type="predicted"/>
<reference evidence="2 3" key="1">
    <citation type="submission" date="2016-10" db="EMBL/GenBank/DDBJ databases">
        <title>Draft genome sequence of Coniochaeta ligniaria NRRL30616, a lignocellulolytic fungus for bioabatement of inhibitors in plant biomass hydrolysates.</title>
        <authorList>
            <consortium name="DOE Joint Genome Institute"/>
            <person name="Jimenez D.J."/>
            <person name="Hector R.E."/>
            <person name="Riley R."/>
            <person name="Sun H."/>
            <person name="Grigoriev I.V."/>
            <person name="Van Elsas J.D."/>
            <person name="Nichols N.N."/>
        </authorList>
    </citation>
    <scope>NUCLEOTIDE SEQUENCE [LARGE SCALE GENOMIC DNA]</scope>
    <source>
        <strain evidence="2 3">NRRL 30616</strain>
    </source>
</reference>
<evidence type="ECO:0000313" key="3">
    <source>
        <dbReference type="Proteomes" id="UP000182658"/>
    </source>
</evidence>
<dbReference type="InParanoid" id="A0A1J7J569"/>
<evidence type="ECO:0000256" key="1">
    <source>
        <dbReference type="SAM" id="Phobius"/>
    </source>
</evidence>
<accession>A0A1J7J569</accession>
<keyword evidence="1" id="KW-1133">Transmembrane helix</keyword>
<organism evidence="2 3">
    <name type="scientific">Coniochaeta ligniaria NRRL 30616</name>
    <dbReference type="NCBI Taxonomy" id="1408157"/>
    <lineage>
        <taxon>Eukaryota</taxon>
        <taxon>Fungi</taxon>
        <taxon>Dikarya</taxon>
        <taxon>Ascomycota</taxon>
        <taxon>Pezizomycotina</taxon>
        <taxon>Sordariomycetes</taxon>
        <taxon>Sordariomycetidae</taxon>
        <taxon>Coniochaetales</taxon>
        <taxon>Coniochaetaceae</taxon>
        <taxon>Coniochaeta</taxon>
    </lineage>
</organism>
<sequence length="125" mass="14746">MQPHWLSLAWQLPDRRPQPWFLVQPQVRLLNHDFEVFVDYYLALFSYDVLRAVNIAEVILLLLLLGLGLAIFLLLLFLILVSQKCSRRRRDVLDKRTRELDHKLKSVESDKAYINPPADRLFPPP</sequence>
<dbReference type="AlphaFoldDB" id="A0A1J7J569"/>
<dbReference type="Proteomes" id="UP000182658">
    <property type="component" value="Unassembled WGS sequence"/>
</dbReference>
<protein>
    <submittedName>
        <fullName evidence="2">Uncharacterized protein</fullName>
    </submittedName>
</protein>
<keyword evidence="3" id="KW-1185">Reference proteome</keyword>